<accession>A0A941FAL0</accession>
<organism evidence="1 2">
    <name type="scientific">Streptomyces tuirus</name>
    <dbReference type="NCBI Taxonomy" id="68278"/>
    <lineage>
        <taxon>Bacteria</taxon>
        <taxon>Bacillati</taxon>
        <taxon>Actinomycetota</taxon>
        <taxon>Actinomycetes</taxon>
        <taxon>Kitasatosporales</taxon>
        <taxon>Streptomycetaceae</taxon>
        <taxon>Streptomyces</taxon>
    </lineage>
</organism>
<evidence type="ECO:0000313" key="2">
    <source>
        <dbReference type="Proteomes" id="UP000682308"/>
    </source>
</evidence>
<proteinExistence type="predicted"/>
<name>A0A941FAL0_9ACTN</name>
<dbReference type="Gene3D" id="3.40.190.10">
    <property type="entry name" value="Periplasmic binding protein-like II"/>
    <property type="match status" value="2"/>
</dbReference>
<gene>
    <name evidence="1" type="ORF">KEF29_17395</name>
</gene>
<dbReference type="EMBL" id="JAGTPG010000002">
    <property type="protein sequence ID" value="MBR8640523.1"/>
    <property type="molecule type" value="Genomic_DNA"/>
</dbReference>
<sequence>MSVTIAIEPYDRHLPLLERASTTDSGVELDFRSVGQLADHLHGRDRHERFLHHREFDVAELSLSSYLMYRQDHDDIVALPVFPRRMFGFSNAWVRRESEAESWADLKSGVVGVPTFQMSMGIVARHDMAAVEGIDWTSMTWASSHPENIELDAPVRRLAASSLAEALGSGEIDAMLTPEIPADPDFRRRARRLYGSRSRAIEIGLLRTRGYAPIVHLVAARTSVLERHPDLGRELVDVFTSSQETAWDRYSDPGWGLSFWGALELEEQEDVMGRACWAHGLEPNRRALRDFCGAAVAQGILPTAPDVDRLFWA</sequence>
<evidence type="ECO:0008006" key="3">
    <source>
        <dbReference type="Google" id="ProtNLM"/>
    </source>
</evidence>
<dbReference type="Proteomes" id="UP000682308">
    <property type="component" value="Unassembled WGS sequence"/>
</dbReference>
<reference evidence="1 2" key="1">
    <citation type="submission" date="2021-04" db="EMBL/GenBank/DDBJ databases">
        <title>Characterization of the biosynthetic gene cluster of new lipopeptides with antitumor activity in the genome of the marine Streptomyces PHM034.</title>
        <authorList>
            <person name="Ceniceros A."/>
            <person name="Canedo L."/>
            <person name="Mendez C."/>
            <person name="Olano C."/>
            <person name="Schleissner C."/>
            <person name="Cuevas C."/>
            <person name="De La Calle F."/>
            <person name="Salas J.A."/>
        </authorList>
    </citation>
    <scope>NUCLEOTIDE SEQUENCE [LARGE SCALE GENOMIC DNA]</scope>
    <source>
        <strain evidence="1 2">PHM034</strain>
    </source>
</reference>
<comment type="caution">
    <text evidence="1">The sequence shown here is derived from an EMBL/GenBank/DDBJ whole genome shotgun (WGS) entry which is preliminary data.</text>
</comment>
<evidence type="ECO:0000313" key="1">
    <source>
        <dbReference type="EMBL" id="MBR8640523.1"/>
    </source>
</evidence>
<dbReference type="AlphaFoldDB" id="A0A941FAL0"/>
<protein>
    <recommendedName>
        <fullName evidence="3">4,5-dihydroxyphthalate decarboxylase</fullName>
    </recommendedName>
</protein>
<keyword evidence="2" id="KW-1185">Reference proteome</keyword>
<dbReference type="SUPFAM" id="SSF53850">
    <property type="entry name" value="Periplasmic binding protein-like II"/>
    <property type="match status" value="1"/>
</dbReference>